<dbReference type="OrthoDB" id="2837487at2759"/>
<organism evidence="1 2">
    <name type="scientific">Coprinellus micaceus</name>
    <name type="common">Glistening ink-cap mushroom</name>
    <name type="synonym">Coprinus micaceus</name>
    <dbReference type="NCBI Taxonomy" id="71717"/>
    <lineage>
        <taxon>Eukaryota</taxon>
        <taxon>Fungi</taxon>
        <taxon>Dikarya</taxon>
        <taxon>Basidiomycota</taxon>
        <taxon>Agaricomycotina</taxon>
        <taxon>Agaricomycetes</taxon>
        <taxon>Agaricomycetidae</taxon>
        <taxon>Agaricales</taxon>
        <taxon>Agaricineae</taxon>
        <taxon>Psathyrellaceae</taxon>
        <taxon>Coprinellus</taxon>
    </lineage>
</organism>
<evidence type="ECO:0000313" key="1">
    <source>
        <dbReference type="EMBL" id="TEB32485.1"/>
    </source>
</evidence>
<accession>A0A4Y7TE89</accession>
<sequence length="523" mass="57975">MDSFLQIRELKDKVCLELGSDYPSLLSLLLTCRSFVEPSLDRLWRESYLVRPLLACLPEDAYRSEKTSSVFHNRYTVFPNAGRELTSADLERFQTHYAHRIRVVHAGGRVLRGTLSPEFLQALVSATNGHLGSLSPRLRTFRWNGSPFLRTVKQLLPYLTLLVGTSVTSIALPRIVADPDGDVALTALRLPHLEDVSLRHTDLDFVDKFMTLATPSSLKSIKISNVSDSMISSLASLPKLESLTFEALDGITPKNAQKVSSNSKSFRTLRNLHITSSDFETAVYLIQHLPPTTTLQELLCSIPQFSTPTASQTIIDAVANHINPATLSTLQVMDYCDTGLDDFKEVGPHQGSGGVVIDISPLSRFTSLKNISLFFYGRVQVTPSDAKMIATSWTQLEKLDLSGTHPIDRPPAIDHSHLFQILEGCPNLRHLGLPFDGRGIQGNETSARGPFPNIEHLSVCGSLVEYPSSLAAFFIRTNFPAARLSRSYPEGLLISLEPSWKRWMDVGDALDPEGPAPRDDYMF</sequence>
<dbReference type="EMBL" id="QPFP01000015">
    <property type="protein sequence ID" value="TEB32485.1"/>
    <property type="molecule type" value="Genomic_DNA"/>
</dbReference>
<dbReference type="Proteomes" id="UP000298030">
    <property type="component" value="Unassembled WGS sequence"/>
</dbReference>
<evidence type="ECO:0008006" key="3">
    <source>
        <dbReference type="Google" id="ProtNLM"/>
    </source>
</evidence>
<dbReference type="Gene3D" id="3.80.10.10">
    <property type="entry name" value="Ribonuclease Inhibitor"/>
    <property type="match status" value="1"/>
</dbReference>
<dbReference type="InterPro" id="IPR032675">
    <property type="entry name" value="LRR_dom_sf"/>
</dbReference>
<name>A0A4Y7TE89_COPMI</name>
<dbReference type="SUPFAM" id="SSF52047">
    <property type="entry name" value="RNI-like"/>
    <property type="match status" value="1"/>
</dbReference>
<comment type="caution">
    <text evidence="1">The sequence shown here is derived from an EMBL/GenBank/DDBJ whole genome shotgun (WGS) entry which is preliminary data.</text>
</comment>
<proteinExistence type="predicted"/>
<reference evidence="1 2" key="1">
    <citation type="journal article" date="2019" name="Nat. Ecol. Evol.">
        <title>Megaphylogeny resolves global patterns of mushroom evolution.</title>
        <authorList>
            <person name="Varga T."/>
            <person name="Krizsan K."/>
            <person name="Foldi C."/>
            <person name="Dima B."/>
            <person name="Sanchez-Garcia M."/>
            <person name="Sanchez-Ramirez S."/>
            <person name="Szollosi G.J."/>
            <person name="Szarkandi J.G."/>
            <person name="Papp V."/>
            <person name="Albert L."/>
            <person name="Andreopoulos W."/>
            <person name="Angelini C."/>
            <person name="Antonin V."/>
            <person name="Barry K.W."/>
            <person name="Bougher N.L."/>
            <person name="Buchanan P."/>
            <person name="Buyck B."/>
            <person name="Bense V."/>
            <person name="Catcheside P."/>
            <person name="Chovatia M."/>
            <person name="Cooper J."/>
            <person name="Damon W."/>
            <person name="Desjardin D."/>
            <person name="Finy P."/>
            <person name="Geml J."/>
            <person name="Haridas S."/>
            <person name="Hughes K."/>
            <person name="Justo A."/>
            <person name="Karasinski D."/>
            <person name="Kautmanova I."/>
            <person name="Kiss B."/>
            <person name="Kocsube S."/>
            <person name="Kotiranta H."/>
            <person name="LaButti K.M."/>
            <person name="Lechner B.E."/>
            <person name="Liimatainen K."/>
            <person name="Lipzen A."/>
            <person name="Lukacs Z."/>
            <person name="Mihaltcheva S."/>
            <person name="Morgado L.N."/>
            <person name="Niskanen T."/>
            <person name="Noordeloos M.E."/>
            <person name="Ohm R.A."/>
            <person name="Ortiz-Santana B."/>
            <person name="Ovrebo C."/>
            <person name="Racz N."/>
            <person name="Riley R."/>
            <person name="Savchenko A."/>
            <person name="Shiryaev A."/>
            <person name="Soop K."/>
            <person name="Spirin V."/>
            <person name="Szebenyi C."/>
            <person name="Tomsovsky M."/>
            <person name="Tulloss R.E."/>
            <person name="Uehling J."/>
            <person name="Grigoriev I.V."/>
            <person name="Vagvolgyi C."/>
            <person name="Papp T."/>
            <person name="Martin F.M."/>
            <person name="Miettinen O."/>
            <person name="Hibbett D.S."/>
            <person name="Nagy L.G."/>
        </authorList>
    </citation>
    <scope>NUCLEOTIDE SEQUENCE [LARGE SCALE GENOMIC DNA]</scope>
    <source>
        <strain evidence="1 2">FP101781</strain>
    </source>
</reference>
<evidence type="ECO:0000313" key="2">
    <source>
        <dbReference type="Proteomes" id="UP000298030"/>
    </source>
</evidence>
<keyword evidence="2" id="KW-1185">Reference proteome</keyword>
<protein>
    <recommendedName>
        <fullName evidence="3">F-box domain-containing protein</fullName>
    </recommendedName>
</protein>
<dbReference type="AlphaFoldDB" id="A0A4Y7TE89"/>
<gene>
    <name evidence="1" type="ORF">FA13DRAFT_1773802</name>
</gene>